<sequence>MADDSSRPPGRRWPWRRPSRDPVHVARELPYDGPDDPPGGGSAGVREPRHPRPPGPVSGAGERPIPDESDPDESATVEETQCLIERT</sequence>
<dbReference type="RefSeq" id="WP_380723499.1">
    <property type="nucleotide sequence ID" value="NZ_JBHTLK010000053.1"/>
</dbReference>
<feature type="compositionally biased region" description="Acidic residues" evidence="1">
    <location>
        <begin position="67"/>
        <end position="76"/>
    </location>
</feature>
<evidence type="ECO:0000256" key="1">
    <source>
        <dbReference type="SAM" id="MobiDB-lite"/>
    </source>
</evidence>
<proteinExistence type="predicted"/>
<dbReference type="EMBL" id="JBHTLK010000053">
    <property type="protein sequence ID" value="MFD1148056.1"/>
    <property type="molecule type" value="Genomic_DNA"/>
</dbReference>
<accession>A0ABW3QU05</accession>
<dbReference type="Proteomes" id="UP001597168">
    <property type="component" value="Unassembled WGS sequence"/>
</dbReference>
<reference evidence="3" key="1">
    <citation type="journal article" date="2019" name="Int. J. Syst. Evol. Microbiol.">
        <title>The Global Catalogue of Microorganisms (GCM) 10K type strain sequencing project: providing services to taxonomists for standard genome sequencing and annotation.</title>
        <authorList>
            <consortium name="The Broad Institute Genomics Platform"/>
            <consortium name="The Broad Institute Genome Sequencing Center for Infectious Disease"/>
            <person name="Wu L."/>
            <person name="Ma J."/>
        </authorList>
    </citation>
    <scope>NUCLEOTIDE SEQUENCE [LARGE SCALE GENOMIC DNA]</scope>
    <source>
        <strain evidence="3">CCUG 60214</strain>
    </source>
</reference>
<evidence type="ECO:0000313" key="3">
    <source>
        <dbReference type="Proteomes" id="UP001597168"/>
    </source>
</evidence>
<feature type="compositionally biased region" description="Basic and acidic residues" evidence="1">
    <location>
        <begin position="18"/>
        <end position="30"/>
    </location>
</feature>
<keyword evidence="3" id="KW-1185">Reference proteome</keyword>
<organism evidence="2 3">
    <name type="scientific">Saccharothrix hoggarensis</name>
    <dbReference type="NCBI Taxonomy" id="913853"/>
    <lineage>
        <taxon>Bacteria</taxon>
        <taxon>Bacillati</taxon>
        <taxon>Actinomycetota</taxon>
        <taxon>Actinomycetes</taxon>
        <taxon>Pseudonocardiales</taxon>
        <taxon>Pseudonocardiaceae</taxon>
        <taxon>Saccharothrix</taxon>
    </lineage>
</organism>
<comment type="caution">
    <text evidence="2">The sequence shown here is derived from an EMBL/GenBank/DDBJ whole genome shotgun (WGS) entry which is preliminary data.</text>
</comment>
<protein>
    <submittedName>
        <fullName evidence="2">Uncharacterized protein</fullName>
    </submittedName>
</protein>
<evidence type="ECO:0000313" key="2">
    <source>
        <dbReference type="EMBL" id="MFD1148056.1"/>
    </source>
</evidence>
<gene>
    <name evidence="2" type="ORF">ACFQ3T_13060</name>
</gene>
<feature type="region of interest" description="Disordered" evidence="1">
    <location>
        <begin position="1"/>
        <end position="87"/>
    </location>
</feature>
<name>A0ABW3QU05_9PSEU</name>